<dbReference type="GO" id="GO:0005886">
    <property type="term" value="C:plasma membrane"/>
    <property type="evidence" value="ECO:0007669"/>
    <property type="project" value="TreeGrafter"/>
</dbReference>
<dbReference type="PANTHER" id="PTHR10857">
    <property type="entry name" value="COPINE"/>
    <property type="match status" value="1"/>
</dbReference>
<dbReference type="InterPro" id="IPR000008">
    <property type="entry name" value="C2_dom"/>
</dbReference>
<dbReference type="GO" id="GO:0071277">
    <property type="term" value="P:cellular response to calcium ion"/>
    <property type="evidence" value="ECO:0007669"/>
    <property type="project" value="TreeGrafter"/>
</dbReference>
<organism evidence="3">
    <name type="scientific">Compsopogon caeruleus</name>
    <dbReference type="NCBI Taxonomy" id="31354"/>
    <lineage>
        <taxon>Eukaryota</taxon>
        <taxon>Rhodophyta</taxon>
        <taxon>Compsopogonophyceae</taxon>
        <taxon>Compsopogonales</taxon>
        <taxon>Compsopogonaceae</taxon>
        <taxon>Compsopogon</taxon>
    </lineage>
</organism>
<feature type="compositionally biased region" description="Polar residues" evidence="1">
    <location>
        <begin position="8"/>
        <end position="22"/>
    </location>
</feature>
<feature type="region of interest" description="Disordered" evidence="1">
    <location>
        <begin position="1"/>
        <end position="22"/>
    </location>
</feature>
<dbReference type="GO" id="GO:0005544">
    <property type="term" value="F:calcium-dependent phospholipid binding"/>
    <property type="evidence" value="ECO:0007669"/>
    <property type="project" value="InterPro"/>
</dbReference>
<evidence type="ECO:0000259" key="2">
    <source>
        <dbReference type="PROSITE" id="PS50004"/>
    </source>
</evidence>
<reference evidence="3" key="1">
    <citation type="submission" date="2021-01" db="EMBL/GenBank/DDBJ databases">
        <authorList>
            <person name="Corre E."/>
            <person name="Pelletier E."/>
            <person name="Niang G."/>
            <person name="Scheremetjew M."/>
            <person name="Finn R."/>
            <person name="Kale V."/>
            <person name="Holt S."/>
            <person name="Cochrane G."/>
            <person name="Meng A."/>
            <person name="Brown T."/>
            <person name="Cohen L."/>
        </authorList>
    </citation>
    <scope>NUCLEOTIDE SEQUENCE</scope>
    <source>
        <strain evidence="3">SAG 36.94</strain>
    </source>
</reference>
<evidence type="ECO:0000256" key="1">
    <source>
        <dbReference type="SAM" id="MobiDB-lite"/>
    </source>
</evidence>
<feature type="compositionally biased region" description="Polar residues" evidence="1">
    <location>
        <begin position="116"/>
        <end position="127"/>
    </location>
</feature>
<dbReference type="InterPro" id="IPR035892">
    <property type="entry name" value="C2_domain_sf"/>
</dbReference>
<accession>A0A7S1TCG0</accession>
<dbReference type="AlphaFoldDB" id="A0A7S1TCG0"/>
<feature type="domain" description="C2" evidence="2">
    <location>
        <begin position="285"/>
        <end position="416"/>
    </location>
</feature>
<feature type="region of interest" description="Disordered" evidence="1">
    <location>
        <begin position="108"/>
        <end position="127"/>
    </location>
</feature>
<protein>
    <recommendedName>
        <fullName evidence="2">C2 domain-containing protein</fullName>
    </recommendedName>
</protein>
<dbReference type="PANTHER" id="PTHR10857:SF106">
    <property type="entry name" value="C2 DOMAIN-CONTAINING PROTEIN"/>
    <property type="match status" value="1"/>
</dbReference>
<dbReference type="Gene3D" id="2.60.40.150">
    <property type="entry name" value="C2 domain"/>
    <property type="match status" value="1"/>
</dbReference>
<gene>
    <name evidence="3" type="ORF">CCAE0312_LOCUS4547</name>
</gene>
<proteinExistence type="predicted"/>
<dbReference type="SMART" id="SM00239">
    <property type="entry name" value="C2"/>
    <property type="match status" value="2"/>
</dbReference>
<dbReference type="SUPFAM" id="SSF49562">
    <property type="entry name" value="C2 domain (Calcium/lipid-binding domain, CaLB)"/>
    <property type="match status" value="1"/>
</dbReference>
<name>A0A7S1TCG0_9RHOD</name>
<dbReference type="EMBL" id="HBGH01008301">
    <property type="protein sequence ID" value="CAD9232465.1"/>
    <property type="molecule type" value="Transcribed_RNA"/>
</dbReference>
<dbReference type="Pfam" id="PF00168">
    <property type="entry name" value="C2"/>
    <property type="match status" value="1"/>
</dbReference>
<dbReference type="PROSITE" id="PS50004">
    <property type="entry name" value="C2"/>
    <property type="match status" value="1"/>
</dbReference>
<evidence type="ECO:0000313" key="3">
    <source>
        <dbReference type="EMBL" id="CAD9232465.1"/>
    </source>
</evidence>
<sequence>MAAMAWITQGQTGIRRPNSSSMRRAARAGPLHGSRLTNPLRPCHPSYGRVASHRVSLRLPSRQDPHTHFSTPRIRWAALHSTPRRLVSTEPQANPLRPPRHSSIREDWARQRHRATTGQSTPTLTDMSSANMRRTGIRAGDITIRVAAQSLVNPYMTRDKKAKKPPPAVTAFALVYTRLSSSMGWTMVGKTAPVPFSEAPVFTEAFDIPFDLRYRPEIRVELFDLTSPQDGMDNLQAQLFLGAAEYDVGQIIRGDLEELTHRLQNDIDERMRKKTGTLTVIAIETRGSTTTLLKYAQDAGLLRSKVEVARFLLSADGYELRAAGKDSVSPFVVYFWRRAKDDRWRVVGRSKTVQCEPNPKFNDQFPVDMYNAEGYLRVEAYNQISQSDDLLQQQFIGATEVKISRLAAAPNRKGRLALINSLVQDIKPGEVTLRLEAIDSSRSKIFIDIETNAIKKKGIGGGRVRMSYRLSIFSVDKWAQVFSSPFHTPGEDASSSAPGVRMTINVNEDTQILKTEPTNDLVGASKSLANMKSNINWERAVANIQEAADTRIRIEFVHQKKDDAPIESLGLVEATLHELRSLEFGKFLPVSQNDSVVGKLFLKHMEQSDLPKYFSLRLLYGESARFKGVEPGTSS</sequence>
<dbReference type="InterPro" id="IPR045052">
    <property type="entry name" value="Copine"/>
</dbReference>